<name>A0ABR6IWY1_9HYPH</name>
<organism evidence="1 2">
    <name type="scientific">Rhizobium mongolense</name>
    <dbReference type="NCBI Taxonomy" id="57676"/>
    <lineage>
        <taxon>Bacteria</taxon>
        <taxon>Pseudomonadati</taxon>
        <taxon>Pseudomonadota</taxon>
        <taxon>Alphaproteobacteria</taxon>
        <taxon>Hyphomicrobiales</taxon>
        <taxon>Rhizobiaceae</taxon>
        <taxon>Rhizobium/Agrobacterium group</taxon>
        <taxon>Rhizobium</taxon>
    </lineage>
</organism>
<keyword evidence="2" id="KW-1185">Reference proteome</keyword>
<evidence type="ECO:0000313" key="2">
    <source>
        <dbReference type="Proteomes" id="UP000551353"/>
    </source>
</evidence>
<sequence length="31" mass="3428">MPPWFAGLLPEGALRELVLKWDPGTMINSTS</sequence>
<accession>A0ABR6IWY1</accession>
<dbReference type="Proteomes" id="UP000551353">
    <property type="component" value="Unassembled WGS sequence"/>
</dbReference>
<protein>
    <submittedName>
        <fullName evidence="1">Uncharacterized protein</fullName>
    </submittedName>
</protein>
<reference evidence="1 2" key="1">
    <citation type="submission" date="2020-08" db="EMBL/GenBank/DDBJ databases">
        <title>Genomic Encyclopedia of Type Strains, Phase IV (KMG-V): Genome sequencing to study the core and pangenomes of soil and plant-associated prokaryotes.</title>
        <authorList>
            <person name="Whitman W."/>
        </authorList>
    </citation>
    <scope>NUCLEOTIDE SEQUENCE [LARGE SCALE GENOMIC DNA]</scope>
    <source>
        <strain evidence="1 2">SEMIA 4087</strain>
    </source>
</reference>
<comment type="caution">
    <text evidence="1">The sequence shown here is derived from an EMBL/GenBank/DDBJ whole genome shotgun (WGS) entry which is preliminary data.</text>
</comment>
<evidence type="ECO:0000313" key="1">
    <source>
        <dbReference type="EMBL" id="MBB4232409.1"/>
    </source>
</evidence>
<gene>
    <name evidence="1" type="ORF">GGD56_006305</name>
</gene>
<proteinExistence type="predicted"/>
<dbReference type="EMBL" id="JACIFX010000012">
    <property type="protein sequence ID" value="MBB4232409.1"/>
    <property type="molecule type" value="Genomic_DNA"/>
</dbReference>